<sequence length="746" mass="84777">MQEGKIPTVIIIGAGLGGLSLYHALIKQKDKKEFNVKIFEREASPTDRWQGYHIGLNVYGMKSLSSFVPPLIASKLTKAIPNPISDTEFHGMSITDHTGKLLMKPPCKQIKDVYELAKVHGEFSCIICYRDVLRDVLLGDVPVQWNKKCVGFEETEDGVWANFEDGSRDFGDILIGADGINSPVRKQKIPELKVYNYDIKMVNANAFIPKSLMDKAIKVHGNSLVQLSLGKKGEWAFNFFRLIPEEQDSDSVEPHYRITLCFAYPPELDIKEADKIKVDDNDPASVIYYVKHLIQTLRPKCEFTDILLELWDHVPKTAPSNPKKYPFRTYNPVQRRTLQDIDPLSVDTWKTSRVTLLGDSAHAINPLLGLGISNAIIDADRLSQALLNFTPENYISCIQEYEKEMRKRNSADVLKSRATLYKQTRPVGFFGTIIRNTVMRIKNFFINLKSSIQILIPKIKITAALLDDSDVITPVGQINSFRTVPQLSKHQTIFHRKTKAQPTVSLDTNTINKEKLLQNKINFYKPRMGKIILTLGKKVWEIIKGRIKKLISCIINIFRWFLGFPGSSDTSSQESQDGPQIRPSSSPSTNSVSNQMTQNELQRRSSPSSSMKQEPSQKHFGPSLDVIQDQQNELESRSSPSFDMRQESLQRHFRSLFDVNQEPQNEPQSLSGSSFNMNQVQQGSQKRSGPSIITKKTKNNRSVLTSKPQNGSYYSCPQKGCTRTFDTMNDMNRHYNSRHNGRNKRR</sequence>
<dbReference type="EMBL" id="BEXD01000656">
    <property type="protein sequence ID" value="GBB89194.1"/>
    <property type="molecule type" value="Genomic_DNA"/>
</dbReference>
<keyword evidence="1" id="KW-0285">Flavoprotein</keyword>
<proteinExistence type="predicted"/>
<keyword evidence="5" id="KW-0479">Metal-binding</keyword>
<feature type="compositionally biased region" description="Polar residues" evidence="6">
    <location>
        <begin position="661"/>
        <end position="688"/>
    </location>
</feature>
<feature type="domain" description="C2H2-type" evidence="8">
    <location>
        <begin position="714"/>
        <end position="744"/>
    </location>
</feature>
<dbReference type="PRINTS" id="PR00420">
    <property type="entry name" value="RNGMNOXGNASE"/>
</dbReference>
<organism evidence="9 10">
    <name type="scientific">Rhizophagus clarus</name>
    <dbReference type="NCBI Taxonomy" id="94130"/>
    <lineage>
        <taxon>Eukaryota</taxon>
        <taxon>Fungi</taxon>
        <taxon>Fungi incertae sedis</taxon>
        <taxon>Mucoromycota</taxon>
        <taxon>Glomeromycotina</taxon>
        <taxon>Glomeromycetes</taxon>
        <taxon>Glomerales</taxon>
        <taxon>Glomeraceae</taxon>
        <taxon>Rhizophagus</taxon>
    </lineage>
</organism>
<keyword evidence="2" id="KW-0274">FAD</keyword>
<dbReference type="SUPFAM" id="SSF51905">
    <property type="entry name" value="FAD/NAD(P)-binding domain"/>
    <property type="match status" value="1"/>
</dbReference>
<name>A0A2Z6QVD1_9GLOM</name>
<dbReference type="PROSITE" id="PS00028">
    <property type="entry name" value="ZINC_FINGER_C2H2_1"/>
    <property type="match status" value="1"/>
</dbReference>
<dbReference type="GO" id="GO:0008270">
    <property type="term" value="F:zinc ion binding"/>
    <property type="evidence" value="ECO:0007669"/>
    <property type="project" value="UniProtKB-KW"/>
</dbReference>
<dbReference type="GO" id="GO:0071949">
    <property type="term" value="F:FAD binding"/>
    <property type="evidence" value="ECO:0007669"/>
    <property type="project" value="InterPro"/>
</dbReference>
<keyword evidence="7" id="KW-0472">Membrane</keyword>
<evidence type="ECO:0000259" key="8">
    <source>
        <dbReference type="PROSITE" id="PS50157"/>
    </source>
</evidence>
<dbReference type="Proteomes" id="UP000247702">
    <property type="component" value="Unassembled WGS sequence"/>
</dbReference>
<feature type="transmembrane region" description="Helical" evidence="7">
    <location>
        <begin position="6"/>
        <end position="25"/>
    </location>
</feature>
<evidence type="ECO:0000256" key="5">
    <source>
        <dbReference type="PROSITE-ProRule" id="PRU00042"/>
    </source>
</evidence>
<comment type="caution">
    <text evidence="9">The sequence shown here is derived from an EMBL/GenBank/DDBJ whole genome shotgun (WGS) entry which is preliminary data.</text>
</comment>
<protein>
    <recommendedName>
        <fullName evidence="8">C2H2-type domain-containing protein</fullName>
    </recommendedName>
</protein>
<feature type="compositionally biased region" description="Polar residues" evidence="6">
    <location>
        <begin position="700"/>
        <end position="715"/>
    </location>
</feature>
<feature type="compositionally biased region" description="Low complexity" evidence="6">
    <location>
        <begin position="605"/>
        <end position="614"/>
    </location>
</feature>
<feature type="region of interest" description="Disordered" evidence="6">
    <location>
        <begin position="661"/>
        <end position="717"/>
    </location>
</feature>
<keyword evidence="5" id="KW-0862">Zinc</keyword>
<dbReference type="Gene3D" id="3.50.50.60">
    <property type="entry name" value="FAD/NAD(P)-binding domain"/>
    <property type="match status" value="1"/>
</dbReference>
<feature type="compositionally biased region" description="Polar residues" evidence="6">
    <location>
        <begin position="569"/>
        <end position="578"/>
    </location>
</feature>
<keyword evidence="7" id="KW-1133">Transmembrane helix</keyword>
<evidence type="ECO:0000313" key="10">
    <source>
        <dbReference type="Proteomes" id="UP000247702"/>
    </source>
</evidence>
<evidence type="ECO:0000256" key="2">
    <source>
        <dbReference type="ARBA" id="ARBA00022827"/>
    </source>
</evidence>
<evidence type="ECO:0000256" key="7">
    <source>
        <dbReference type="SAM" id="Phobius"/>
    </source>
</evidence>
<dbReference type="SMART" id="SM00355">
    <property type="entry name" value="ZnF_C2H2"/>
    <property type="match status" value="1"/>
</dbReference>
<dbReference type="Pfam" id="PF01494">
    <property type="entry name" value="FAD_binding_3"/>
    <property type="match status" value="1"/>
</dbReference>
<evidence type="ECO:0000313" key="9">
    <source>
        <dbReference type="EMBL" id="GBB89194.1"/>
    </source>
</evidence>
<keyword evidence="7" id="KW-0812">Transmembrane</keyword>
<dbReference type="STRING" id="94130.A0A2Z6QVD1"/>
<evidence type="ECO:0000256" key="6">
    <source>
        <dbReference type="SAM" id="MobiDB-lite"/>
    </source>
</evidence>
<evidence type="ECO:0000256" key="1">
    <source>
        <dbReference type="ARBA" id="ARBA00022630"/>
    </source>
</evidence>
<evidence type="ECO:0000256" key="3">
    <source>
        <dbReference type="ARBA" id="ARBA00023002"/>
    </source>
</evidence>
<dbReference type="PROSITE" id="PS50157">
    <property type="entry name" value="ZINC_FINGER_C2H2_2"/>
    <property type="match status" value="1"/>
</dbReference>
<dbReference type="InterPro" id="IPR002938">
    <property type="entry name" value="FAD-bd"/>
</dbReference>
<dbReference type="PANTHER" id="PTHR47178">
    <property type="entry name" value="MONOOXYGENASE, FAD-BINDING"/>
    <property type="match status" value="1"/>
</dbReference>
<dbReference type="InterPro" id="IPR013087">
    <property type="entry name" value="Znf_C2H2_type"/>
</dbReference>
<keyword evidence="10" id="KW-1185">Reference proteome</keyword>
<dbReference type="PANTHER" id="PTHR47178:SF6">
    <property type="entry name" value="FAD-BINDING DOMAIN-CONTAINING PROTEIN"/>
    <property type="match status" value="1"/>
</dbReference>
<keyword evidence="3" id="KW-0560">Oxidoreductase</keyword>
<dbReference type="GO" id="GO:0004497">
    <property type="term" value="F:monooxygenase activity"/>
    <property type="evidence" value="ECO:0007669"/>
    <property type="project" value="UniProtKB-KW"/>
</dbReference>
<feature type="region of interest" description="Disordered" evidence="6">
    <location>
        <begin position="569"/>
        <end position="622"/>
    </location>
</feature>
<reference evidence="9 10" key="1">
    <citation type="submission" date="2017-11" db="EMBL/GenBank/DDBJ databases">
        <title>The genome of Rhizophagus clarus HR1 reveals common genetic basis of auxotrophy among arbuscular mycorrhizal fungi.</title>
        <authorList>
            <person name="Kobayashi Y."/>
        </authorList>
    </citation>
    <scope>NUCLEOTIDE SEQUENCE [LARGE SCALE GENOMIC DNA]</scope>
    <source>
        <strain evidence="9 10">HR1</strain>
    </source>
</reference>
<keyword evidence="4" id="KW-0503">Monooxygenase</keyword>
<evidence type="ECO:0000256" key="4">
    <source>
        <dbReference type="ARBA" id="ARBA00023033"/>
    </source>
</evidence>
<keyword evidence="5" id="KW-0863">Zinc-finger</keyword>
<feature type="compositionally biased region" description="Low complexity" evidence="6">
    <location>
        <begin position="583"/>
        <end position="594"/>
    </location>
</feature>
<gene>
    <name evidence="9" type="ORF">RclHR1_15890003</name>
</gene>
<dbReference type="InterPro" id="IPR036188">
    <property type="entry name" value="FAD/NAD-bd_sf"/>
</dbReference>
<dbReference type="AlphaFoldDB" id="A0A2Z6QVD1"/>
<accession>A0A2Z6QVD1</accession>